<reference evidence="1 2" key="1">
    <citation type="submission" date="2023-08" db="EMBL/GenBank/DDBJ databases">
        <title>Complete Genome and Methylome dissection of Serratia fonticola NEB369.</title>
        <authorList>
            <person name="Fomenkov A."/>
            <person name="Roberts R.D."/>
        </authorList>
    </citation>
    <scope>NUCLEOTIDE SEQUENCE [LARGE SCALE GENOMIC DNA]</scope>
    <source>
        <strain evidence="1 2">NEB369</strain>
    </source>
</reference>
<keyword evidence="2" id="KW-1185">Reference proteome</keyword>
<accession>A0ABY9PSF2</accession>
<sequence length="76" mass="9092">MNQQNIQPLLITRDTVQYLLGGISRTTFWRRRKTWEEQGTPFPQPAPGTNPIRGGEQYRYKDVMDFFRQIKLIDDY</sequence>
<gene>
    <name evidence="1" type="ORF">RFB13_06785</name>
</gene>
<protein>
    <recommendedName>
        <fullName evidence="3">Helix-turn-helix domain-containing protein</fullName>
    </recommendedName>
</protein>
<dbReference type="RefSeq" id="WP_309206128.1">
    <property type="nucleotide sequence ID" value="NZ_CP133586.1"/>
</dbReference>
<proteinExistence type="predicted"/>
<evidence type="ECO:0000313" key="1">
    <source>
        <dbReference type="EMBL" id="WMT16028.1"/>
    </source>
</evidence>
<dbReference type="EMBL" id="CP133586">
    <property type="protein sequence ID" value="WMT16028.1"/>
    <property type="molecule type" value="Genomic_DNA"/>
</dbReference>
<evidence type="ECO:0008006" key="3">
    <source>
        <dbReference type="Google" id="ProtNLM"/>
    </source>
</evidence>
<evidence type="ECO:0000313" key="2">
    <source>
        <dbReference type="Proteomes" id="UP001235341"/>
    </source>
</evidence>
<organism evidence="1 2">
    <name type="scientific">Serratia fonticola</name>
    <dbReference type="NCBI Taxonomy" id="47917"/>
    <lineage>
        <taxon>Bacteria</taxon>
        <taxon>Pseudomonadati</taxon>
        <taxon>Pseudomonadota</taxon>
        <taxon>Gammaproteobacteria</taxon>
        <taxon>Enterobacterales</taxon>
        <taxon>Yersiniaceae</taxon>
        <taxon>Serratia</taxon>
    </lineage>
</organism>
<name>A0ABY9PSF2_SERFO</name>
<dbReference type="Proteomes" id="UP001235341">
    <property type="component" value="Chromosome"/>
</dbReference>